<gene>
    <name evidence="1" type="ORF">MB27_16220</name>
</gene>
<comment type="caution">
    <text evidence="1">The sequence shown here is derived from an EMBL/GenBank/DDBJ whole genome shotgun (WGS) entry which is preliminary data.</text>
</comment>
<dbReference type="EMBL" id="JRTT01000017">
    <property type="protein sequence ID" value="KHD76550.1"/>
    <property type="molecule type" value="Genomic_DNA"/>
</dbReference>
<reference evidence="1 2" key="1">
    <citation type="submission" date="2014-10" db="EMBL/GenBank/DDBJ databases">
        <title>Draft genome sequence of Actinoplanes utahensis NRRL 12052.</title>
        <authorList>
            <person name="Velasco-Bucheli B."/>
            <person name="del Cerro C."/>
            <person name="Hormigo D."/>
            <person name="Garcia J.L."/>
            <person name="Acebal C."/>
            <person name="Arroyo M."/>
            <person name="de la Mata I."/>
        </authorList>
    </citation>
    <scope>NUCLEOTIDE SEQUENCE [LARGE SCALE GENOMIC DNA]</scope>
    <source>
        <strain evidence="1 2">NRRL 12052</strain>
    </source>
</reference>
<accession>A0A0A6UK98</accession>
<evidence type="ECO:0000313" key="1">
    <source>
        <dbReference type="EMBL" id="KHD76550.1"/>
    </source>
</evidence>
<dbReference type="AlphaFoldDB" id="A0A0A6UK98"/>
<keyword evidence="2" id="KW-1185">Reference proteome</keyword>
<protein>
    <submittedName>
        <fullName evidence="1">Uncharacterized protein</fullName>
    </submittedName>
</protein>
<proteinExistence type="predicted"/>
<name>A0A0A6UK98_ACTUT</name>
<sequence>MYAHVALASELPVPKEVYFTTSGSVSLSFDLLSSASAWCKFLGGEEREIDEFQGSRYFQHNYSIVWHGWRIVLRASEPIKTVRAVPALPASLAEELSSLVSADQAAA</sequence>
<dbReference type="RefSeq" id="WP_152628720.1">
    <property type="nucleotide sequence ID" value="NZ_BAABKU010000025.1"/>
</dbReference>
<evidence type="ECO:0000313" key="2">
    <source>
        <dbReference type="Proteomes" id="UP000054537"/>
    </source>
</evidence>
<dbReference type="Proteomes" id="UP000054537">
    <property type="component" value="Unassembled WGS sequence"/>
</dbReference>
<organism evidence="1 2">
    <name type="scientific">Actinoplanes utahensis</name>
    <dbReference type="NCBI Taxonomy" id="1869"/>
    <lineage>
        <taxon>Bacteria</taxon>
        <taxon>Bacillati</taxon>
        <taxon>Actinomycetota</taxon>
        <taxon>Actinomycetes</taxon>
        <taxon>Micromonosporales</taxon>
        <taxon>Micromonosporaceae</taxon>
        <taxon>Actinoplanes</taxon>
    </lineage>
</organism>